<evidence type="ECO:0008006" key="2">
    <source>
        <dbReference type="Google" id="ProtNLM"/>
    </source>
</evidence>
<gene>
    <name evidence="1" type="ORF">AVDCRST_MAG73-3347</name>
</gene>
<proteinExistence type="predicted"/>
<dbReference type="InterPro" id="IPR008000">
    <property type="entry name" value="Rham/fucose_mutarotase"/>
</dbReference>
<dbReference type="AlphaFoldDB" id="A0A6J4UQD3"/>
<dbReference type="Gene3D" id="3.30.70.100">
    <property type="match status" value="1"/>
</dbReference>
<dbReference type="EMBL" id="CADCWE010000223">
    <property type="protein sequence ID" value="CAA9556843.1"/>
    <property type="molecule type" value="Genomic_DNA"/>
</dbReference>
<dbReference type="PANTHER" id="PTHR34389:SF2">
    <property type="entry name" value="L-RHAMNOSE MUTAROTASE"/>
    <property type="match status" value="1"/>
</dbReference>
<dbReference type="GO" id="GO:0019301">
    <property type="term" value="P:rhamnose catabolic process"/>
    <property type="evidence" value="ECO:0007669"/>
    <property type="project" value="TreeGrafter"/>
</dbReference>
<dbReference type="InterPro" id="IPR011008">
    <property type="entry name" value="Dimeric_a/b-barrel"/>
</dbReference>
<organism evidence="1">
    <name type="scientific">uncultured Thermomicrobiales bacterium</name>
    <dbReference type="NCBI Taxonomy" id="1645740"/>
    <lineage>
        <taxon>Bacteria</taxon>
        <taxon>Pseudomonadati</taxon>
        <taxon>Thermomicrobiota</taxon>
        <taxon>Thermomicrobia</taxon>
        <taxon>Thermomicrobiales</taxon>
        <taxon>environmental samples</taxon>
    </lineage>
</organism>
<evidence type="ECO:0000313" key="1">
    <source>
        <dbReference type="EMBL" id="CAA9556843.1"/>
    </source>
</evidence>
<name>A0A6J4UQD3_9BACT</name>
<dbReference type="GO" id="GO:0016857">
    <property type="term" value="F:racemase and epimerase activity, acting on carbohydrates and derivatives"/>
    <property type="evidence" value="ECO:0007669"/>
    <property type="project" value="InterPro"/>
</dbReference>
<sequence>MQRVAFRLWVRPDRLQEYKRLHREVWPDLLADMRAAGIRNYSIFADGAELFGYLECDDWGATNAAMAVSDANRRWQAFMGDYLATSVDPEGGPARTMEEVFRLD</sequence>
<protein>
    <recommendedName>
        <fullName evidence="2">L-rhamnose mutarotase</fullName>
    </recommendedName>
</protein>
<accession>A0A6J4UQD3</accession>
<dbReference type="SUPFAM" id="SSF54909">
    <property type="entry name" value="Dimeric alpha+beta barrel"/>
    <property type="match status" value="1"/>
</dbReference>
<reference evidence="1" key="1">
    <citation type="submission" date="2020-02" db="EMBL/GenBank/DDBJ databases">
        <authorList>
            <person name="Meier V. D."/>
        </authorList>
    </citation>
    <scope>NUCLEOTIDE SEQUENCE</scope>
    <source>
        <strain evidence="1">AVDCRST_MAG73</strain>
    </source>
</reference>
<dbReference type="Pfam" id="PF05336">
    <property type="entry name" value="rhaM"/>
    <property type="match status" value="1"/>
</dbReference>
<dbReference type="PANTHER" id="PTHR34389">
    <property type="entry name" value="L-RHAMNOSE MUTAROTASE"/>
    <property type="match status" value="1"/>
</dbReference>